<name>A0ABR2EE13_9ROSI</name>
<comment type="caution">
    <text evidence="1">The sequence shown here is derived from an EMBL/GenBank/DDBJ whole genome shotgun (WGS) entry which is preliminary data.</text>
</comment>
<organism evidence="1 2">
    <name type="scientific">Hibiscus sabdariffa</name>
    <name type="common">roselle</name>
    <dbReference type="NCBI Taxonomy" id="183260"/>
    <lineage>
        <taxon>Eukaryota</taxon>
        <taxon>Viridiplantae</taxon>
        <taxon>Streptophyta</taxon>
        <taxon>Embryophyta</taxon>
        <taxon>Tracheophyta</taxon>
        <taxon>Spermatophyta</taxon>
        <taxon>Magnoliopsida</taxon>
        <taxon>eudicotyledons</taxon>
        <taxon>Gunneridae</taxon>
        <taxon>Pentapetalae</taxon>
        <taxon>rosids</taxon>
        <taxon>malvids</taxon>
        <taxon>Malvales</taxon>
        <taxon>Malvaceae</taxon>
        <taxon>Malvoideae</taxon>
        <taxon>Hibiscus</taxon>
    </lineage>
</organism>
<accession>A0ABR2EE13</accession>
<proteinExistence type="predicted"/>
<sequence>MQKHLSAAKALPKIQLLDYKNRFTPSEIQASLQDLEQSLLQPIFYSNSFTSFTCKTTQQHSLSPPQFESLVLLGKRNLWNHADTWDNEAYVCLFIKGQSFHMTPSEIQVSLQDLEQPLLRPIFYSNSFTCFTCKTTQQHSLSRYAGRHVILGFDFSAEEYFVINSPESLIGLRPDDLSIMNYGEEWRGFVASGNREMFHLICLNCQQTEPHGALVGTVIMRNLVIWHKIGTMQIKELAMEHYLLNWS</sequence>
<evidence type="ECO:0000313" key="1">
    <source>
        <dbReference type="EMBL" id="KAK8558893.1"/>
    </source>
</evidence>
<dbReference type="Proteomes" id="UP001472677">
    <property type="component" value="Unassembled WGS sequence"/>
</dbReference>
<evidence type="ECO:0000313" key="2">
    <source>
        <dbReference type="Proteomes" id="UP001472677"/>
    </source>
</evidence>
<protein>
    <submittedName>
        <fullName evidence="1">Uncharacterized protein</fullName>
    </submittedName>
</protein>
<keyword evidence="2" id="KW-1185">Reference proteome</keyword>
<dbReference type="EMBL" id="JBBPBM010000015">
    <property type="protein sequence ID" value="KAK8558893.1"/>
    <property type="molecule type" value="Genomic_DNA"/>
</dbReference>
<reference evidence="1 2" key="1">
    <citation type="journal article" date="2024" name="G3 (Bethesda)">
        <title>Genome assembly of Hibiscus sabdariffa L. provides insights into metabolisms of medicinal natural products.</title>
        <authorList>
            <person name="Kim T."/>
        </authorList>
    </citation>
    <scope>NUCLEOTIDE SEQUENCE [LARGE SCALE GENOMIC DNA]</scope>
    <source>
        <strain evidence="1">TK-2024</strain>
        <tissue evidence="1">Old leaves</tissue>
    </source>
</reference>
<gene>
    <name evidence="1" type="ORF">V6N12_042185</name>
</gene>